<gene>
    <name evidence="3" type="primary">LOC106810188</name>
</gene>
<reference evidence="3" key="1">
    <citation type="submission" date="2025-08" db="UniProtKB">
        <authorList>
            <consortium name="RefSeq"/>
        </authorList>
    </citation>
    <scope>IDENTIFICATION</scope>
</reference>
<protein>
    <submittedName>
        <fullName evidence="3">Uncharacterized protein LOC106810188</fullName>
    </submittedName>
</protein>
<feature type="compositionally biased region" description="Basic and acidic residues" evidence="1">
    <location>
        <begin position="66"/>
        <end position="77"/>
    </location>
</feature>
<evidence type="ECO:0000256" key="1">
    <source>
        <dbReference type="SAM" id="MobiDB-lite"/>
    </source>
</evidence>
<feature type="compositionally biased region" description="Basic residues" evidence="1">
    <location>
        <begin position="1"/>
        <end position="14"/>
    </location>
</feature>
<feature type="region of interest" description="Disordered" evidence="1">
    <location>
        <begin position="35"/>
        <end position="77"/>
    </location>
</feature>
<dbReference type="RefSeq" id="XP_014668954.1">
    <property type="nucleotide sequence ID" value="XM_014813468.1"/>
</dbReference>
<evidence type="ECO:0000313" key="3">
    <source>
        <dbReference type="RefSeq" id="XP_014668954.1"/>
    </source>
</evidence>
<sequence>MKKKKKKKKKKRKKEERNIDMLGRFRSDCDIRYAEFRHTRNTRDSPTRKDRQEAADAGQRQYSEISAEKTTNDQGESSRRCYFATFTISVPKLQLLTGINPCQRLPTTTNGTPHRRTPPSESPPGHRSACRGQASASCEGSPGDRVSGPCWARAHHLPVPVR</sequence>
<evidence type="ECO:0000313" key="2">
    <source>
        <dbReference type="Proteomes" id="UP000695022"/>
    </source>
</evidence>
<dbReference type="GeneID" id="106810188"/>
<organism evidence="2 3">
    <name type="scientific">Priapulus caudatus</name>
    <name type="common">Priapulid worm</name>
    <dbReference type="NCBI Taxonomy" id="37621"/>
    <lineage>
        <taxon>Eukaryota</taxon>
        <taxon>Metazoa</taxon>
        <taxon>Ecdysozoa</taxon>
        <taxon>Scalidophora</taxon>
        <taxon>Priapulida</taxon>
        <taxon>Priapulimorpha</taxon>
        <taxon>Priapulimorphida</taxon>
        <taxon>Priapulidae</taxon>
        <taxon>Priapulus</taxon>
    </lineage>
</organism>
<accession>A0ABM1E9T3</accession>
<dbReference type="Proteomes" id="UP000695022">
    <property type="component" value="Unplaced"/>
</dbReference>
<name>A0ABM1E9T3_PRICU</name>
<proteinExistence type="predicted"/>
<feature type="region of interest" description="Disordered" evidence="1">
    <location>
        <begin position="98"/>
        <end position="162"/>
    </location>
</feature>
<keyword evidence="2" id="KW-1185">Reference proteome</keyword>
<feature type="region of interest" description="Disordered" evidence="1">
    <location>
        <begin position="1"/>
        <end position="21"/>
    </location>
</feature>
<feature type="compositionally biased region" description="Basic and acidic residues" evidence="1">
    <location>
        <begin position="35"/>
        <end position="54"/>
    </location>
</feature>